<keyword evidence="4 8" id="KW-0560">Oxidoreductase</keyword>
<dbReference type="PRINTS" id="PR00079">
    <property type="entry name" value="G6PDHDRGNASE"/>
</dbReference>
<keyword evidence="3" id="KW-0521">NADP</keyword>
<comment type="caution">
    <text evidence="8">The sequence shown here is derived from an EMBL/GenBank/DDBJ whole genome shotgun (WGS) entry which is preliminary data.</text>
</comment>
<dbReference type="EC" id="1.1.1.49" evidence="8"/>
<dbReference type="InterPro" id="IPR001282">
    <property type="entry name" value="G6P_DH"/>
</dbReference>
<dbReference type="InterPro" id="IPR036291">
    <property type="entry name" value="NAD(P)-bd_dom_sf"/>
</dbReference>
<dbReference type="Proteomes" id="UP001589896">
    <property type="component" value="Unassembled WGS sequence"/>
</dbReference>
<dbReference type="PANTHER" id="PTHR23429:SF0">
    <property type="entry name" value="GLUCOSE-6-PHOSPHATE 1-DEHYDROGENASE"/>
    <property type="match status" value="1"/>
</dbReference>
<evidence type="ECO:0000259" key="7">
    <source>
        <dbReference type="Pfam" id="PF02781"/>
    </source>
</evidence>
<sequence>MDTTKRTLLIFGAGGDLTSRLLLPGIGQLLSSERGTSLELIGVDREERSDADWQAQVKRSFDVGGADPEETRVVLEAARYLQADVTDSGSLQRVLGECAGPPAIYFALPPHVTVLSCAALEHVELPPDTILALEKPFGTELKSARTLNRLLQRLVPESRVQRVDHFLGKSTVLNILGLRFANRLFEAVWNASSLERVEITYDESLGLEGRAGYYDRAGAMVDMIQSHLLLVLALVAMEPPSTLDAEDLRGSMAQALRATRAMRGGSRRARYEAGIVGDREFPAYADEPGVDPERKTETLAEVTVAVDNWRWAGVPFVLRSGKAMESVRKEIVLTFRDVPHALTGLTGAPGRARLVIGLDPDMLKLDLVINGEGNPFDLDLVTLDATFGKGELSAYGEVLHGILEGDPLLSVRGDMAEECWRIVDEVLEEWRTGHVPLDTYPAGSTGPHGWASTEG</sequence>
<dbReference type="SUPFAM" id="SSF55347">
    <property type="entry name" value="Glyceraldehyde-3-phosphate dehydrogenase-like, C-terminal domain"/>
    <property type="match status" value="1"/>
</dbReference>
<gene>
    <name evidence="8" type="ORF">ACFFGH_10430</name>
</gene>
<dbReference type="RefSeq" id="WP_386667944.1">
    <property type="nucleotide sequence ID" value="NZ_JBHLTG010000002.1"/>
</dbReference>
<evidence type="ECO:0000313" key="8">
    <source>
        <dbReference type="EMBL" id="MFC0678255.1"/>
    </source>
</evidence>
<comment type="pathway">
    <text evidence="1">Carbohydrate degradation; pentose phosphate pathway; D-ribulose 5-phosphate from D-glucose 6-phosphate (oxidative stage): step 1/3.</text>
</comment>
<proteinExistence type="predicted"/>
<dbReference type="PANTHER" id="PTHR23429">
    <property type="entry name" value="GLUCOSE-6-PHOSPHATE 1-DEHYDROGENASE G6PD"/>
    <property type="match status" value="1"/>
</dbReference>
<evidence type="ECO:0000256" key="2">
    <source>
        <dbReference type="ARBA" id="ARBA00022526"/>
    </source>
</evidence>
<feature type="domain" description="Glucose-6-phosphate dehydrogenase C-terminal" evidence="7">
    <location>
        <begin position="178"/>
        <end position="448"/>
    </location>
</feature>
<dbReference type="GO" id="GO:0004345">
    <property type="term" value="F:glucose-6-phosphate dehydrogenase activity"/>
    <property type="evidence" value="ECO:0007669"/>
    <property type="project" value="UniProtKB-EC"/>
</dbReference>
<evidence type="ECO:0000256" key="4">
    <source>
        <dbReference type="ARBA" id="ARBA00023002"/>
    </source>
</evidence>
<dbReference type="PIRSF" id="PIRSF000110">
    <property type="entry name" value="G6PD"/>
    <property type="match status" value="1"/>
</dbReference>
<dbReference type="SUPFAM" id="SSF51735">
    <property type="entry name" value="NAD(P)-binding Rossmann-fold domains"/>
    <property type="match status" value="1"/>
</dbReference>
<dbReference type="Pfam" id="PF00479">
    <property type="entry name" value="G6PD_N"/>
    <property type="match status" value="1"/>
</dbReference>
<evidence type="ECO:0000256" key="5">
    <source>
        <dbReference type="ARBA" id="ARBA00023277"/>
    </source>
</evidence>
<dbReference type="InterPro" id="IPR022674">
    <property type="entry name" value="G6P_DH_NAD-bd"/>
</dbReference>
<reference evidence="8 9" key="1">
    <citation type="submission" date="2024-09" db="EMBL/GenBank/DDBJ databases">
        <authorList>
            <person name="Sun Q."/>
            <person name="Mori K."/>
        </authorList>
    </citation>
    <scope>NUCLEOTIDE SEQUENCE [LARGE SCALE GENOMIC DNA]</scope>
    <source>
        <strain evidence="8 9">KCTC 23076</strain>
    </source>
</reference>
<keyword evidence="9" id="KW-1185">Reference proteome</keyword>
<dbReference type="InterPro" id="IPR022675">
    <property type="entry name" value="G6P_DH_C"/>
</dbReference>
<protein>
    <submittedName>
        <fullName evidence="8">Glucose-6-phosphate dehydrogenase</fullName>
        <ecNumber evidence="8">1.1.1.49</ecNumber>
    </submittedName>
</protein>
<dbReference type="EMBL" id="JBHLTG010000002">
    <property type="protein sequence ID" value="MFC0678255.1"/>
    <property type="molecule type" value="Genomic_DNA"/>
</dbReference>
<dbReference type="Gene3D" id="3.30.360.10">
    <property type="entry name" value="Dihydrodipicolinate Reductase, domain 2"/>
    <property type="match status" value="1"/>
</dbReference>
<dbReference type="NCBIfam" id="NF009492">
    <property type="entry name" value="PRK12853.1-3"/>
    <property type="match status" value="1"/>
</dbReference>
<name>A0ABV6RMP6_9GAMM</name>
<evidence type="ECO:0000259" key="6">
    <source>
        <dbReference type="Pfam" id="PF00479"/>
    </source>
</evidence>
<accession>A0ABV6RMP6</accession>
<organism evidence="8 9">
    <name type="scientific">Lysobacter korlensis</name>
    <dbReference type="NCBI Taxonomy" id="553636"/>
    <lineage>
        <taxon>Bacteria</taxon>
        <taxon>Pseudomonadati</taxon>
        <taxon>Pseudomonadota</taxon>
        <taxon>Gammaproteobacteria</taxon>
        <taxon>Lysobacterales</taxon>
        <taxon>Lysobacteraceae</taxon>
        <taxon>Lysobacter</taxon>
    </lineage>
</organism>
<evidence type="ECO:0000313" key="9">
    <source>
        <dbReference type="Proteomes" id="UP001589896"/>
    </source>
</evidence>
<keyword evidence="5" id="KW-0119">Carbohydrate metabolism</keyword>
<feature type="domain" description="Glucose-6-phosphate dehydrogenase NAD-binding" evidence="6">
    <location>
        <begin position="10"/>
        <end position="174"/>
    </location>
</feature>
<evidence type="ECO:0000256" key="1">
    <source>
        <dbReference type="ARBA" id="ARBA00004937"/>
    </source>
</evidence>
<dbReference type="Pfam" id="PF02781">
    <property type="entry name" value="G6PD_C"/>
    <property type="match status" value="1"/>
</dbReference>
<keyword evidence="2" id="KW-0313">Glucose metabolism</keyword>
<evidence type="ECO:0000256" key="3">
    <source>
        <dbReference type="ARBA" id="ARBA00022857"/>
    </source>
</evidence>
<dbReference type="Gene3D" id="3.40.50.720">
    <property type="entry name" value="NAD(P)-binding Rossmann-like Domain"/>
    <property type="match status" value="1"/>
</dbReference>